<dbReference type="InterPro" id="IPR036627">
    <property type="entry name" value="CobW-likC_sf"/>
</dbReference>
<dbReference type="RefSeq" id="WP_090555712.1">
    <property type="nucleotide sequence ID" value="NZ_FNRA01000003.1"/>
</dbReference>
<feature type="domain" description="CobW C-terminal" evidence="8">
    <location>
        <begin position="246"/>
        <end position="337"/>
    </location>
</feature>
<dbReference type="SUPFAM" id="SSF52540">
    <property type="entry name" value="P-loop containing nucleoside triphosphate hydrolases"/>
    <property type="match status" value="1"/>
</dbReference>
<dbReference type="PANTHER" id="PTHR13748">
    <property type="entry name" value="COBW-RELATED"/>
    <property type="match status" value="1"/>
</dbReference>
<dbReference type="Gene3D" id="3.30.1220.10">
    <property type="entry name" value="CobW-like, C-terminal domain"/>
    <property type="match status" value="1"/>
</dbReference>
<dbReference type="STRING" id="425514.SAMN05443550_10336"/>
<dbReference type="EMBL" id="FNRA01000003">
    <property type="protein sequence ID" value="SEA37197.1"/>
    <property type="molecule type" value="Genomic_DNA"/>
</dbReference>
<dbReference type="Pfam" id="PF02492">
    <property type="entry name" value="cobW"/>
    <property type="match status" value="1"/>
</dbReference>
<keyword evidence="2" id="KW-0378">Hydrolase</keyword>
<evidence type="ECO:0000256" key="2">
    <source>
        <dbReference type="ARBA" id="ARBA00022801"/>
    </source>
</evidence>
<evidence type="ECO:0000259" key="7">
    <source>
        <dbReference type="Pfam" id="PF02492"/>
    </source>
</evidence>
<evidence type="ECO:0000313" key="9">
    <source>
        <dbReference type="EMBL" id="SEA37197.1"/>
    </source>
</evidence>
<feature type="domain" description="CobW/HypB/UreG nucleotide-binding" evidence="7">
    <location>
        <begin position="6"/>
        <end position="180"/>
    </location>
</feature>
<comment type="catalytic activity">
    <reaction evidence="6">
        <text>GTP + H2O = GDP + phosphate + H(+)</text>
        <dbReference type="Rhea" id="RHEA:19669"/>
        <dbReference type="ChEBI" id="CHEBI:15377"/>
        <dbReference type="ChEBI" id="CHEBI:15378"/>
        <dbReference type="ChEBI" id="CHEBI:37565"/>
        <dbReference type="ChEBI" id="CHEBI:43474"/>
        <dbReference type="ChEBI" id="CHEBI:58189"/>
    </reaction>
    <physiologicalReaction direction="left-to-right" evidence="6">
        <dbReference type="Rhea" id="RHEA:19670"/>
    </physiologicalReaction>
</comment>
<evidence type="ECO:0000259" key="8">
    <source>
        <dbReference type="Pfam" id="PF07683"/>
    </source>
</evidence>
<accession>A0A1H4AN79</accession>
<comment type="function">
    <text evidence="5">Zinc chaperone that directly transfers zinc cofactor to target proteins, thereby activating them. Zinc is transferred from the CXCC motif in the GTPase domain to the zinc binding site in target proteins in a process requiring GTP hydrolysis.</text>
</comment>
<keyword evidence="3" id="KW-0143">Chaperone</keyword>
<evidence type="ECO:0000256" key="5">
    <source>
        <dbReference type="ARBA" id="ARBA00045658"/>
    </source>
</evidence>
<dbReference type="Proteomes" id="UP000198850">
    <property type="component" value="Unassembled WGS sequence"/>
</dbReference>
<sequence length="344" mass="38601">MKAKEVTILTGFLGAGKTTVLNAVIAKKKETKFAIIENEIGEESIDAGLILKGEDDVIELNNGCLCCTLNDNIYELLNNLWDKRDAWDHLIIEATGIADPANIAHPFLTNDNVKRGFDLKRVICIVDAELIEDQLKEHPEAIKQIAFSDLILLNKVEKVGPGYVQELQAVLKAINPFAETLVAEGQNFQVTKLFARERFANFYSNPKPVVTPKGIFSLSSAAPEKQPLVAFGTSHNRHEHSDIETVLLKYKESMNIQDLEHRMMVFLIAQSANVYRVKGIIYSHLFESRIVLQTVGKSLAIALGENWLPDEIRETKIVVIGKELKLYGFDKMFRTCLYSPSDIE</sequence>
<keyword evidence="1" id="KW-0547">Nucleotide-binding</keyword>
<dbReference type="InterPro" id="IPR003495">
    <property type="entry name" value="CobW/HypB/UreG_nucleotide-bd"/>
</dbReference>
<evidence type="ECO:0000256" key="1">
    <source>
        <dbReference type="ARBA" id="ARBA00022741"/>
    </source>
</evidence>
<dbReference type="InterPro" id="IPR027417">
    <property type="entry name" value="P-loop_NTPase"/>
</dbReference>
<evidence type="ECO:0000313" key="10">
    <source>
        <dbReference type="Proteomes" id="UP000198850"/>
    </source>
</evidence>
<keyword evidence="10" id="KW-1185">Reference proteome</keyword>
<name>A0A1H4AN79_9SPHI</name>
<evidence type="ECO:0000256" key="3">
    <source>
        <dbReference type="ARBA" id="ARBA00023186"/>
    </source>
</evidence>
<gene>
    <name evidence="9" type="ORF">SAMN05443550_10336</name>
</gene>
<organism evidence="9 10">
    <name type="scientific">Pedobacter hartonius</name>
    <dbReference type="NCBI Taxonomy" id="425514"/>
    <lineage>
        <taxon>Bacteria</taxon>
        <taxon>Pseudomonadati</taxon>
        <taxon>Bacteroidota</taxon>
        <taxon>Sphingobacteriia</taxon>
        <taxon>Sphingobacteriales</taxon>
        <taxon>Sphingobacteriaceae</taxon>
        <taxon>Pedobacter</taxon>
    </lineage>
</organism>
<dbReference type="OrthoDB" id="9808822at2"/>
<proteinExistence type="inferred from homology"/>
<evidence type="ECO:0000256" key="4">
    <source>
        <dbReference type="ARBA" id="ARBA00034320"/>
    </source>
</evidence>
<dbReference type="GO" id="GO:0005737">
    <property type="term" value="C:cytoplasm"/>
    <property type="evidence" value="ECO:0007669"/>
    <property type="project" value="TreeGrafter"/>
</dbReference>
<protein>
    <submittedName>
        <fullName evidence="9">GTPase, G3E family</fullName>
    </submittedName>
</protein>
<dbReference type="GO" id="GO:0016787">
    <property type="term" value="F:hydrolase activity"/>
    <property type="evidence" value="ECO:0007669"/>
    <property type="project" value="UniProtKB-KW"/>
</dbReference>
<dbReference type="SUPFAM" id="SSF90002">
    <property type="entry name" value="Hypothetical protein YjiA, C-terminal domain"/>
    <property type="match status" value="1"/>
</dbReference>
<dbReference type="Gene3D" id="3.40.50.300">
    <property type="entry name" value="P-loop containing nucleotide triphosphate hydrolases"/>
    <property type="match status" value="1"/>
</dbReference>
<dbReference type="InterPro" id="IPR051316">
    <property type="entry name" value="Zinc-reg_GTPase_activator"/>
</dbReference>
<comment type="similarity">
    <text evidence="4">Belongs to the SIMIBI class G3E GTPase family. ZNG1 subfamily.</text>
</comment>
<dbReference type="AlphaFoldDB" id="A0A1H4AN79"/>
<dbReference type="PANTHER" id="PTHR13748:SF62">
    <property type="entry name" value="COBW DOMAIN-CONTAINING PROTEIN"/>
    <property type="match status" value="1"/>
</dbReference>
<dbReference type="InterPro" id="IPR011629">
    <property type="entry name" value="CobW-like_C"/>
</dbReference>
<dbReference type="CDD" id="cd03112">
    <property type="entry name" value="CobW-like"/>
    <property type="match status" value="1"/>
</dbReference>
<evidence type="ECO:0000256" key="6">
    <source>
        <dbReference type="ARBA" id="ARBA00049117"/>
    </source>
</evidence>
<dbReference type="Pfam" id="PF07683">
    <property type="entry name" value="CobW_C"/>
    <property type="match status" value="1"/>
</dbReference>
<reference evidence="9 10" key="1">
    <citation type="submission" date="2016-10" db="EMBL/GenBank/DDBJ databases">
        <authorList>
            <person name="de Groot N.N."/>
        </authorList>
    </citation>
    <scope>NUCLEOTIDE SEQUENCE [LARGE SCALE GENOMIC DNA]</scope>
    <source>
        <strain evidence="9 10">DSM 19033</strain>
    </source>
</reference>
<dbReference type="GO" id="GO:0000166">
    <property type="term" value="F:nucleotide binding"/>
    <property type="evidence" value="ECO:0007669"/>
    <property type="project" value="UniProtKB-KW"/>
</dbReference>